<protein>
    <recommendedName>
        <fullName evidence="4">C3H1-type domain-containing protein</fullName>
    </recommendedName>
</protein>
<proteinExistence type="predicted"/>
<organism evidence="2 3">
    <name type="scientific">Roridomyces roridus</name>
    <dbReference type="NCBI Taxonomy" id="1738132"/>
    <lineage>
        <taxon>Eukaryota</taxon>
        <taxon>Fungi</taxon>
        <taxon>Dikarya</taxon>
        <taxon>Basidiomycota</taxon>
        <taxon>Agaricomycotina</taxon>
        <taxon>Agaricomycetes</taxon>
        <taxon>Agaricomycetidae</taxon>
        <taxon>Agaricales</taxon>
        <taxon>Marasmiineae</taxon>
        <taxon>Mycenaceae</taxon>
        <taxon>Roridomyces</taxon>
    </lineage>
</organism>
<feature type="compositionally biased region" description="Basic residues" evidence="1">
    <location>
        <begin position="111"/>
        <end position="124"/>
    </location>
</feature>
<keyword evidence="3" id="KW-1185">Reference proteome</keyword>
<evidence type="ECO:0000313" key="2">
    <source>
        <dbReference type="EMBL" id="KAJ7615826.1"/>
    </source>
</evidence>
<sequence>MTDNAVDILSSALTGEAWSGSSIASHAVSSLYLLLDACKSGDKCIYPHDRSYLPTDTKAAWWEDGARVAEIRVQIDQMKEQAKEKRGKREEREKNRTAKGKNGKKEASKDKKWKNKNKNRRGPGHVRDGSMGSFGAPEFSPSQHLVFPVGLGLGLPWIGGFASPGTFAGGGGGFAGFSQYDIEELAAQGVKPWDEDAHDVLAALR</sequence>
<dbReference type="Proteomes" id="UP001221142">
    <property type="component" value="Unassembled WGS sequence"/>
</dbReference>
<gene>
    <name evidence="2" type="ORF">FB45DRAFT_1035005</name>
</gene>
<comment type="caution">
    <text evidence="2">The sequence shown here is derived from an EMBL/GenBank/DDBJ whole genome shotgun (WGS) entry which is preliminary data.</text>
</comment>
<reference evidence="2" key="1">
    <citation type="submission" date="2023-03" db="EMBL/GenBank/DDBJ databases">
        <title>Massive genome expansion in bonnet fungi (Mycena s.s.) driven by repeated elements and novel gene families across ecological guilds.</title>
        <authorList>
            <consortium name="Lawrence Berkeley National Laboratory"/>
            <person name="Harder C.B."/>
            <person name="Miyauchi S."/>
            <person name="Viragh M."/>
            <person name="Kuo A."/>
            <person name="Thoen E."/>
            <person name="Andreopoulos B."/>
            <person name="Lu D."/>
            <person name="Skrede I."/>
            <person name="Drula E."/>
            <person name="Henrissat B."/>
            <person name="Morin E."/>
            <person name="Kohler A."/>
            <person name="Barry K."/>
            <person name="LaButti K."/>
            <person name="Morin E."/>
            <person name="Salamov A."/>
            <person name="Lipzen A."/>
            <person name="Mereny Z."/>
            <person name="Hegedus B."/>
            <person name="Baldrian P."/>
            <person name="Stursova M."/>
            <person name="Weitz H."/>
            <person name="Taylor A."/>
            <person name="Grigoriev I.V."/>
            <person name="Nagy L.G."/>
            <person name="Martin F."/>
            <person name="Kauserud H."/>
        </authorList>
    </citation>
    <scope>NUCLEOTIDE SEQUENCE</scope>
    <source>
        <strain evidence="2">9284</strain>
    </source>
</reference>
<feature type="compositionally biased region" description="Basic and acidic residues" evidence="1">
    <location>
        <begin position="79"/>
        <end position="96"/>
    </location>
</feature>
<dbReference type="AlphaFoldDB" id="A0AAD7BAY9"/>
<name>A0AAD7BAY9_9AGAR</name>
<dbReference type="EMBL" id="JARKIF010000023">
    <property type="protein sequence ID" value="KAJ7615826.1"/>
    <property type="molecule type" value="Genomic_DNA"/>
</dbReference>
<accession>A0AAD7BAY9</accession>
<evidence type="ECO:0000313" key="3">
    <source>
        <dbReference type="Proteomes" id="UP001221142"/>
    </source>
</evidence>
<evidence type="ECO:0000256" key="1">
    <source>
        <dbReference type="SAM" id="MobiDB-lite"/>
    </source>
</evidence>
<feature type="region of interest" description="Disordered" evidence="1">
    <location>
        <begin position="79"/>
        <end position="135"/>
    </location>
</feature>
<evidence type="ECO:0008006" key="4">
    <source>
        <dbReference type="Google" id="ProtNLM"/>
    </source>
</evidence>